<dbReference type="Pfam" id="PF20446">
    <property type="entry name" value="ABC_N"/>
    <property type="match status" value="1"/>
</dbReference>
<dbReference type="InterPro" id="IPR027417">
    <property type="entry name" value="P-loop_NTPase"/>
</dbReference>
<dbReference type="Proteomes" id="UP000001052">
    <property type="component" value="Chromosome"/>
</dbReference>
<proteinExistence type="predicted"/>
<dbReference type="PANTHER" id="PTHR38149:SF1">
    <property type="entry name" value="ATPASE"/>
    <property type="match status" value="1"/>
</dbReference>
<feature type="domain" description="MRB1590-like C-terminal" evidence="3">
    <location>
        <begin position="461"/>
        <end position="562"/>
    </location>
</feature>
<dbReference type="PANTHER" id="PTHR38149">
    <property type="entry name" value="ATPASE"/>
    <property type="match status" value="1"/>
</dbReference>
<reference evidence="5" key="1">
    <citation type="submission" date="2009-09" db="EMBL/GenBank/DDBJ databases">
        <title>The complete chromosome of Desulfohalobium retbaense DSM 5692.</title>
        <authorList>
            <consortium name="US DOE Joint Genome Institute (JGI-PGF)"/>
            <person name="Lucas S."/>
            <person name="Copeland A."/>
            <person name="Lapidus A."/>
            <person name="Glavina del Rio T."/>
            <person name="Dalin E."/>
            <person name="Tice H."/>
            <person name="Bruce D."/>
            <person name="Goodwin L."/>
            <person name="Pitluck S."/>
            <person name="Kyrpides N."/>
            <person name="Mavromatis K."/>
            <person name="Ivanova N."/>
            <person name="Mikhailova N."/>
            <person name="Munk A.C."/>
            <person name="Brettin T."/>
            <person name="Detter J.C."/>
            <person name="Han C."/>
            <person name="Tapia R."/>
            <person name="Larimer F."/>
            <person name="Land M."/>
            <person name="Hauser L."/>
            <person name="Markowitz V."/>
            <person name="Cheng J.-F."/>
            <person name="Hugenholtz P."/>
            <person name="Woyke T."/>
            <person name="Wu D."/>
            <person name="Spring S."/>
            <person name="Klenk H.-P."/>
            <person name="Eisen J.A."/>
        </authorList>
    </citation>
    <scope>NUCLEOTIDE SEQUENCE [LARGE SCALE GENOMIC DNA]</scope>
    <source>
        <strain evidence="5">DSM 5692</strain>
    </source>
</reference>
<evidence type="ECO:0000313" key="5">
    <source>
        <dbReference type="Proteomes" id="UP000001052"/>
    </source>
</evidence>
<evidence type="ECO:0000313" key="4">
    <source>
        <dbReference type="EMBL" id="ACV67821.1"/>
    </source>
</evidence>
<dbReference type="SUPFAM" id="SSF52540">
    <property type="entry name" value="P-loop containing nucleoside triphosphate hydrolases"/>
    <property type="match status" value="1"/>
</dbReference>
<organism evidence="4 5">
    <name type="scientific">Desulfohalobium retbaense (strain ATCC 49708 / DSM 5692 / JCM 16813 / HR100)</name>
    <dbReference type="NCBI Taxonomy" id="485915"/>
    <lineage>
        <taxon>Bacteria</taxon>
        <taxon>Pseudomonadati</taxon>
        <taxon>Thermodesulfobacteriota</taxon>
        <taxon>Desulfovibrionia</taxon>
        <taxon>Desulfovibrionales</taxon>
        <taxon>Desulfohalobiaceae</taxon>
        <taxon>Desulfohalobium</taxon>
    </lineage>
</organism>
<dbReference type="InterPro" id="IPR049069">
    <property type="entry name" value="MRB1590-like_C"/>
</dbReference>
<dbReference type="InterPro" id="IPR046834">
    <property type="entry name" value="ABC_ATPase_C"/>
</dbReference>
<evidence type="ECO:0000259" key="1">
    <source>
        <dbReference type="Pfam" id="PF09818"/>
    </source>
</evidence>
<dbReference type="STRING" id="485915.Dret_0524"/>
<keyword evidence="5" id="KW-1185">Reference proteome</keyword>
<dbReference type="RefSeq" id="WP_015750979.1">
    <property type="nucleotide sequence ID" value="NC_013223.1"/>
</dbReference>
<evidence type="ECO:0000259" key="3">
    <source>
        <dbReference type="Pfam" id="PF21117"/>
    </source>
</evidence>
<feature type="domain" description="ATPase of the ABC class N-terminal" evidence="2">
    <location>
        <begin position="6"/>
        <end position="157"/>
    </location>
</feature>
<dbReference type="InterPro" id="IPR046833">
    <property type="entry name" value="ABC_N"/>
</dbReference>
<dbReference type="AlphaFoldDB" id="C8X0J6"/>
<dbReference type="HOGENOM" id="CLU_021720_2_0_7"/>
<gene>
    <name evidence="4" type="ordered locus">Dret_0524</name>
</gene>
<dbReference type="OrthoDB" id="9809999at2"/>
<dbReference type="eggNOG" id="COG3044">
    <property type="taxonomic scope" value="Bacteria"/>
</dbReference>
<reference evidence="4 5" key="2">
    <citation type="journal article" date="2010" name="Stand. Genomic Sci.">
        <title>Complete genome sequence of Desulfohalobium retbaense type strain (HR(100)).</title>
        <authorList>
            <person name="Spring S."/>
            <person name="Nolan M."/>
            <person name="Lapidus A."/>
            <person name="Glavina Del Rio T."/>
            <person name="Copeland A."/>
            <person name="Tice H."/>
            <person name="Cheng J.F."/>
            <person name="Lucas S."/>
            <person name="Land M."/>
            <person name="Chen F."/>
            <person name="Bruce D."/>
            <person name="Goodwin L."/>
            <person name="Pitluck S."/>
            <person name="Ivanova N."/>
            <person name="Mavromatis K."/>
            <person name="Mikhailova N."/>
            <person name="Pati A."/>
            <person name="Chen A."/>
            <person name="Palaniappan K."/>
            <person name="Hauser L."/>
            <person name="Chang Y.J."/>
            <person name="Jeffries C.D."/>
            <person name="Munk C."/>
            <person name="Kiss H."/>
            <person name="Chain P."/>
            <person name="Han C."/>
            <person name="Brettin T."/>
            <person name="Detter J.C."/>
            <person name="Schuler E."/>
            <person name="Goker M."/>
            <person name="Rohde M."/>
            <person name="Bristow J."/>
            <person name="Eisen J.A."/>
            <person name="Markowitz V."/>
            <person name="Hugenholtz P."/>
            <person name="Kyrpides N.C."/>
            <person name="Klenk H.P."/>
        </authorList>
    </citation>
    <scope>NUCLEOTIDE SEQUENCE [LARGE SCALE GENOMIC DNA]</scope>
    <source>
        <strain evidence="4 5">DSM 5692</strain>
    </source>
</reference>
<dbReference type="Pfam" id="PF09818">
    <property type="entry name" value="ABC_ATPase"/>
    <property type="match status" value="1"/>
</dbReference>
<name>C8X0J6_DESRD</name>
<accession>C8X0J6</accession>
<protein>
    <submittedName>
        <fullName evidence="4">ABC transporter, ATPase, predicted</fullName>
    </submittedName>
</protein>
<dbReference type="Pfam" id="PF21117">
    <property type="entry name" value="MRB1590_C"/>
    <property type="match status" value="1"/>
</dbReference>
<evidence type="ECO:0000259" key="2">
    <source>
        <dbReference type="Pfam" id="PF20446"/>
    </source>
</evidence>
<dbReference type="KEGG" id="drt:Dret_0524"/>
<dbReference type="EMBL" id="CP001734">
    <property type="protein sequence ID" value="ACV67821.1"/>
    <property type="molecule type" value="Genomic_DNA"/>
</dbReference>
<feature type="domain" description="ATPase of the ABC class C-terminal" evidence="1">
    <location>
        <begin position="165"/>
        <end position="443"/>
    </location>
</feature>
<dbReference type="InterPro" id="IPR019195">
    <property type="entry name" value="ABC_ATPase_put"/>
</dbReference>
<sequence length="569" mass="62103">MTTQNHLKNECERLDGKGYGAYKDLRGEYDLGECRVVVDHVQSDPYAPPSKVCVVMDRHRAGLPEELLANRVRHIALEDYLSRSVARVIQAEAGDKDRIEVDVGRQEILERTAVRIDAQTIELRLAVGLPARGRRILGRQAAYLLSALLPRIALRGLVFSGLDEETAFEHVWRAEDQEVLRQRIGELGCVGFVGNGARLARSSGVNDAPMQGEEVVPFSSPPELELAVDLPHAGRVYGMGIPAGVTVIVGGGYHGKSTLLRALERGVYNHVPGDGRDLVVTEPTAVKIRAEDGRAVRGVDISPFINALPNKQSTRSFATSNASGSTSQAANIMEALEAQSRLLLVDEDTSATNFMIRDSRMQALVAKEQEPITPFLDRIQELYTAFGVSTILVMGGSGDYLSEADTVLKLQTYEASVVTEEARAVMDRFPRQRRREISAPLTRRSSRLVASACLALGPRDKVRSKGTSQVTFGKSSIDLACVEQLLDPSQTRSVAAILRMLPAFLEPNGGQIREAVEEILAQVVKQGVDSLGAKRGRHPGDLAMVRSQEVLAAISRYRRLQLAAEGEGR</sequence>